<evidence type="ECO:0000313" key="10">
    <source>
        <dbReference type="EMBL" id="MET3684337.1"/>
    </source>
</evidence>
<evidence type="ECO:0000256" key="7">
    <source>
        <dbReference type="ARBA" id="ARBA00023239"/>
    </source>
</evidence>
<keyword evidence="11" id="KW-1185">Reference proteome</keyword>
<keyword evidence="4 8" id="KW-0210">Decarboxylase</keyword>
<reference evidence="10 11" key="1">
    <citation type="submission" date="2024-06" db="EMBL/GenBank/DDBJ databases">
        <title>Genomic Encyclopedia of Type Strains, Phase IV (KMG-IV): sequencing the most valuable type-strain genomes for metagenomic binning, comparative biology and taxonomic classification.</title>
        <authorList>
            <person name="Goeker M."/>
        </authorList>
    </citation>
    <scope>NUCLEOTIDE SEQUENCE [LARGE SCALE GENOMIC DNA]</scope>
    <source>
        <strain evidence="10 11">DSM 23520</strain>
    </source>
</reference>
<evidence type="ECO:0000256" key="5">
    <source>
        <dbReference type="ARBA" id="ARBA00022822"/>
    </source>
</evidence>
<dbReference type="RefSeq" id="WP_354221595.1">
    <property type="nucleotide sequence ID" value="NZ_JBEPMX010000016.1"/>
</dbReference>
<comment type="similarity">
    <text evidence="8">Belongs to the TrpC family.</text>
</comment>
<comment type="caution">
    <text evidence="10">The sequence shown here is derived from an EMBL/GenBank/DDBJ whole genome shotgun (WGS) entry which is preliminary data.</text>
</comment>
<keyword evidence="3 8" id="KW-0028">Amino-acid biosynthesis</keyword>
<dbReference type="SUPFAM" id="SSF51366">
    <property type="entry name" value="Ribulose-phoshate binding barrel"/>
    <property type="match status" value="1"/>
</dbReference>
<dbReference type="CDD" id="cd00331">
    <property type="entry name" value="IGPS"/>
    <property type="match status" value="1"/>
</dbReference>
<feature type="domain" description="Indole-3-glycerol phosphate synthase" evidence="9">
    <location>
        <begin position="5"/>
        <end position="255"/>
    </location>
</feature>
<dbReference type="PROSITE" id="PS00614">
    <property type="entry name" value="IGPS"/>
    <property type="match status" value="1"/>
</dbReference>
<dbReference type="InterPro" id="IPR001468">
    <property type="entry name" value="Indole-3-GlycerolPSynthase_CS"/>
</dbReference>
<evidence type="ECO:0000256" key="6">
    <source>
        <dbReference type="ARBA" id="ARBA00023141"/>
    </source>
</evidence>
<dbReference type="HAMAP" id="MF_00134_B">
    <property type="entry name" value="IGPS_B"/>
    <property type="match status" value="1"/>
</dbReference>
<evidence type="ECO:0000259" key="9">
    <source>
        <dbReference type="Pfam" id="PF00218"/>
    </source>
</evidence>
<evidence type="ECO:0000256" key="3">
    <source>
        <dbReference type="ARBA" id="ARBA00022605"/>
    </source>
</evidence>
<organism evidence="10 11">
    <name type="scientific">Alkalibacillus flavidus</name>
    <dbReference type="NCBI Taxonomy" id="546021"/>
    <lineage>
        <taxon>Bacteria</taxon>
        <taxon>Bacillati</taxon>
        <taxon>Bacillota</taxon>
        <taxon>Bacilli</taxon>
        <taxon>Bacillales</taxon>
        <taxon>Bacillaceae</taxon>
        <taxon>Alkalibacillus</taxon>
    </lineage>
</organism>
<sequence length="265" mass="29072">MDTFLDRILDTKSEEIQHLYQQDDLLTKPVQHSTKPSLYESFKRDDQLSIIAEIKRASPSKGDINIGIEPPEQAQLYEDAGASAISVLTDKPYFKGSIDDLVDVQHNVNVPVLCKDFILDPIQLKRAKQAGASVVLLIAAALSPERLNDLYEQATALGLEVLLEVHNEAELDIALSIGATIIGINNRDLMTFNVDLSVTESLIDRIQDPDKVIISESGFRTKDDAERVAKAGADGILVGESFMKTDDVEGALSQLRVPTTRRGSS</sequence>
<name>A0ABV2KXL8_9BACI</name>
<keyword evidence="5 8" id="KW-0822">Tryptophan biosynthesis</keyword>
<comment type="pathway">
    <text evidence="2 8">Amino-acid biosynthesis; L-tryptophan biosynthesis; L-tryptophan from chorismate: step 4/5.</text>
</comment>
<gene>
    <name evidence="8" type="primary">trpC</name>
    <name evidence="10" type="ORF">ABID56_002464</name>
</gene>
<protein>
    <recommendedName>
        <fullName evidence="8">Indole-3-glycerol phosphate synthase</fullName>
        <shortName evidence="8">IGPS</shortName>
        <ecNumber evidence="8">4.1.1.48</ecNumber>
    </recommendedName>
</protein>
<dbReference type="PANTHER" id="PTHR22854">
    <property type="entry name" value="TRYPTOPHAN BIOSYNTHESIS PROTEIN"/>
    <property type="match status" value="1"/>
</dbReference>
<proteinExistence type="inferred from homology"/>
<dbReference type="HAMAP" id="MF_00134_A">
    <property type="entry name" value="IGPS_A"/>
    <property type="match status" value="1"/>
</dbReference>
<keyword evidence="6 8" id="KW-0057">Aromatic amino acid biosynthesis</keyword>
<comment type="catalytic activity">
    <reaction evidence="1 8">
        <text>1-(2-carboxyphenylamino)-1-deoxy-D-ribulose 5-phosphate + H(+) = (1S,2R)-1-C-(indol-3-yl)glycerol 3-phosphate + CO2 + H2O</text>
        <dbReference type="Rhea" id="RHEA:23476"/>
        <dbReference type="ChEBI" id="CHEBI:15377"/>
        <dbReference type="ChEBI" id="CHEBI:15378"/>
        <dbReference type="ChEBI" id="CHEBI:16526"/>
        <dbReference type="ChEBI" id="CHEBI:58613"/>
        <dbReference type="ChEBI" id="CHEBI:58866"/>
        <dbReference type="EC" id="4.1.1.48"/>
    </reaction>
</comment>
<dbReference type="PANTHER" id="PTHR22854:SF2">
    <property type="entry name" value="INDOLE-3-GLYCEROL-PHOSPHATE SYNTHASE"/>
    <property type="match status" value="1"/>
</dbReference>
<dbReference type="EC" id="4.1.1.48" evidence="8"/>
<dbReference type="InterPro" id="IPR013785">
    <property type="entry name" value="Aldolase_TIM"/>
</dbReference>
<evidence type="ECO:0000256" key="1">
    <source>
        <dbReference type="ARBA" id="ARBA00001633"/>
    </source>
</evidence>
<dbReference type="Pfam" id="PF00218">
    <property type="entry name" value="IGPS"/>
    <property type="match status" value="1"/>
</dbReference>
<accession>A0ABV2KXL8</accession>
<dbReference type="NCBIfam" id="NF001377">
    <property type="entry name" value="PRK00278.2-4"/>
    <property type="match status" value="1"/>
</dbReference>
<dbReference type="InterPro" id="IPR045186">
    <property type="entry name" value="Indole-3-glycerol_P_synth"/>
</dbReference>
<dbReference type="Gene3D" id="3.20.20.70">
    <property type="entry name" value="Aldolase class I"/>
    <property type="match status" value="1"/>
</dbReference>
<keyword evidence="7 8" id="KW-0456">Lyase</keyword>
<evidence type="ECO:0000313" key="11">
    <source>
        <dbReference type="Proteomes" id="UP001549167"/>
    </source>
</evidence>
<evidence type="ECO:0000256" key="2">
    <source>
        <dbReference type="ARBA" id="ARBA00004696"/>
    </source>
</evidence>
<evidence type="ECO:0000256" key="8">
    <source>
        <dbReference type="HAMAP-Rule" id="MF_00134"/>
    </source>
</evidence>
<dbReference type="NCBIfam" id="NF001371">
    <property type="entry name" value="PRK00278.1-3"/>
    <property type="match status" value="1"/>
</dbReference>
<dbReference type="Proteomes" id="UP001549167">
    <property type="component" value="Unassembled WGS sequence"/>
</dbReference>
<dbReference type="InterPro" id="IPR011060">
    <property type="entry name" value="RibuloseP-bd_barrel"/>
</dbReference>
<dbReference type="EMBL" id="JBEPMX010000016">
    <property type="protein sequence ID" value="MET3684337.1"/>
    <property type="molecule type" value="Genomic_DNA"/>
</dbReference>
<dbReference type="InterPro" id="IPR013798">
    <property type="entry name" value="Indole-3-glycerol_P_synth_dom"/>
</dbReference>
<evidence type="ECO:0000256" key="4">
    <source>
        <dbReference type="ARBA" id="ARBA00022793"/>
    </source>
</evidence>